<sequence>MFGPDAGNLYSDDDILDCLILPRLDALSVPLRHLSTHDLSAFLERSSPPLQELVVGDSSNFVELHRCLTLIPTVTRFEIWWPDSNIVVDLFAALADSASLLPNLRYLTIHNVDMIESDISDSSWETLIRALTARRTRLQVVRLALDGDPPPVDILCAFRELVADGTQIWIGPEDRNFIVA</sequence>
<keyword evidence="2" id="KW-1185">Reference proteome</keyword>
<organism evidence="1 2">
    <name type="scientific">Mycena venus</name>
    <dbReference type="NCBI Taxonomy" id="2733690"/>
    <lineage>
        <taxon>Eukaryota</taxon>
        <taxon>Fungi</taxon>
        <taxon>Dikarya</taxon>
        <taxon>Basidiomycota</taxon>
        <taxon>Agaricomycotina</taxon>
        <taxon>Agaricomycetes</taxon>
        <taxon>Agaricomycetidae</taxon>
        <taxon>Agaricales</taxon>
        <taxon>Marasmiineae</taxon>
        <taxon>Mycenaceae</taxon>
        <taxon>Mycena</taxon>
    </lineage>
</organism>
<dbReference type="Proteomes" id="UP000620124">
    <property type="component" value="Unassembled WGS sequence"/>
</dbReference>
<dbReference type="AlphaFoldDB" id="A0A8H6U475"/>
<protein>
    <recommendedName>
        <fullName evidence="3">F-box domain-containing protein</fullName>
    </recommendedName>
</protein>
<evidence type="ECO:0000313" key="2">
    <source>
        <dbReference type="Proteomes" id="UP000620124"/>
    </source>
</evidence>
<dbReference type="Gene3D" id="3.80.10.10">
    <property type="entry name" value="Ribonuclease Inhibitor"/>
    <property type="match status" value="1"/>
</dbReference>
<dbReference type="EMBL" id="JACAZI010000034">
    <property type="protein sequence ID" value="KAF7328774.1"/>
    <property type="molecule type" value="Genomic_DNA"/>
</dbReference>
<comment type="caution">
    <text evidence="1">The sequence shown here is derived from an EMBL/GenBank/DDBJ whole genome shotgun (WGS) entry which is preliminary data.</text>
</comment>
<evidence type="ECO:0008006" key="3">
    <source>
        <dbReference type="Google" id="ProtNLM"/>
    </source>
</evidence>
<gene>
    <name evidence="1" type="ORF">MVEN_02506100</name>
</gene>
<dbReference type="OrthoDB" id="3064101at2759"/>
<name>A0A8H6U475_9AGAR</name>
<proteinExistence type="predicted"/>
<reference evidence="1" key="1">
    <citation type="submission" date="2020-05" db="EMBL/GenBank/DDBJ databases">
        <title>Mycena genomes resolve the evolution of fungal bioluminescence.</title>
        <authorList>
            <person name="Tsai I.J."/>
        </authorList>
    </citation>
    <scope>NUCLEOTIDE SEQUENCE</scope>
    <source>
        <strain evidence="1">CCC161011</strain>
    </source>
</reference>
<accession>A0A8H6U475</accession>
<dbReference type="InterPro" id="IPR032675">
    <property type="entry name" value="LRR_dom_sf"/>
</dbReference>
<evidence type="ECO:0000313" key="1">
    <source>
        <dbReference type="EMBL" id="KAF7328774.1"/>
    </source>
</evidence>